<keyword evidence="1" id="KW-0812">Transmembrane</keyword>
<dbReference type="Proteomes" id="UP001457282">
    <property type="component" value="Unassembled WGS sequence"/>
</dbReference>
<keyword evidence="1" id="KW-0472">Membrane</keyword>
<feature type="transmembrane region" description="Helical" evidence="1">
    <location>
        <begin position="47"/>
        <end position="66"/>
    </location>
</feature>
<comment type="caution">
    <text evidence="2">The sequence shown here is derived from an EMBL/GenBank/DDBJ whole genome shotgun (WGS) entry which is preliminary data.</text>
</comment>
<dbReference type="EMBL" id="JBEDUW010000006">
    <property type="protein sequence ID" value="KAK9920375.1"/>
    <property type="molecule type" value="Genomic_DNA"/>
</dbReference>
<dbReference type="AlphaFoldDB" id="A0AAW1W659"/>
<gene>
    <name evidence="2" type="ORF">M0R45_028930</name>
</gene>
<proteinExistence type="predicted"/>
<evidence type="ECO:0000313" key="3">
    <source>
        <dbReference type="Proteomes" id="UP001457282"/>
    </source>
</evidence>
<keyword evidence="1" id="KW-1133">Transmembrane helix</keyword>
<evidence type="ECO:0000313" key="2">
    <source>
        <dbReference type="EMBL" id="KAK9920375.1"/>
    </source>
</evidence>
<reference evidence="2 3" key="1">
    <citation type="journal article" date="2023" name="G3 (Bethesda)">
        <title>A chromosome-length genome assembly and annotation of blackberry (Rubus argutus, cv. 'Hillquist').</title>
        <authorList>
            <person name="Bruna T."/>
            <person name="Aryal R."/>
            <person name="Dudchenko O."/>
            <person name="Sargent D.J."/>
            <person name="Mead D."/>
            <person name="Buti M."/>
            <person name="Cavallini A."/>
            <person name="Hytonen T."/>
            <person name="Andres J."/>
            <person name="Pham M."/>
            <person name="Weisz D."/>
            <person name="Mascagni F."/>
            <person name="Usai G."/>
            <person name="Natali L."/>
            <person name="Bassil N."/>
            <person name="Fernandez G.E."/>
            <person name="Lomsadze A."/>
            <person name="Armour M."/>
            <person name="Olukolu B."/>
            <person name="Poorten T."/>
            <person name="Britton C."/>
            <person name="Davik J."/>
            <person name="Ashrafi H."/>
            <person name="Aiden E.L."/>
            <person name="Borodovsky M."/>
            <person name="Worthington M."/>
        </authorList>
    </citation>
    <scope>NUCLEOTIDE SEQUENCE [LARGE SCALE GENOMIC DNA]</scope>
    <source>
        <strain evidence="2">PI 553951</strain>
    </source>
</reference>
<accession>A0AAW1W659</accession>
<sequence length="90" mass="9955">MPASSENLQQVRASPPSFMASIAPFSPSLTPNKSQADGLLTFSDPKFALHGEILLLVLVLLFATLFHRSRSLSLRKESVSSIWIYPLLRN</sequence>
<protein>
    <submittedName>
        <fullName evidence="2">Uncharacterized protein</fullName>
    </submittedName>
</protein>
<organism evidence="2 3">
    <name type="scientific">Rubus argutus</name>
    <name type="common">Southern blackberry</name>
    <dbReference type="NCBI Taxonomy" id="59490"/>
    <lineage>
        <taxon>Eukaryota</taxon>
        <taxon>Viridiplantae</taxon>
        <taxon>Streptophyta</taxon>
        <taxon>Embryophyta</taxon>
        <taxon>Tracheophyta</taxon>
        <taxon>Spermatophyta</taxon>
        <taxon>Magnoliopsida</taxon>
        <taxon>eudicotyledons</taxon>
        <taxon>Gunneridae</taxon>
        <taxon>Pentapetalae</taxon>
        <taxon>rosids</taxon>
        <taxon>fabids</taxon>
        <taxon>Rosales</taxon>
        <taxon>Rosaceae</taxon>
        <taxon>Rosoideae</taxon>
        <taxon>Rosoideae incertae sedis</taxon>
        <taxon>Rubus</taxon>
    </lineage>
</organism>
<evidence type="ECO:0000256" key="1">
    <source>
        <dbReference type="SAM" id="Phobius"/>
    </source>
</evidence>
<keyword evidence="3" id="KW-1185">Reference proteome</keyword>
<name>A0AAW1W659_RUBAR</name>